<keyword evidence="9 11" id="KW-0472">Membrane</keyword>
<dbReference type="PANTHER" id="PTHR24223">
    <property type="entry name" value="ATP-BINDING CASSETTE SUB-FAMILY C"/>
    <property type="match status" value="1"/>
</dbReference>
<keyword evidence="6" id="KW-0547">Nucleotide-binding</keyword>
<accession>A0A9P4Q5L8</accession>
<feature type="transmembrane region" description="Helical" evidence="11">
    <location>
        <begin position="46"/>
        <end position="69"/>
    </location>
</feature>
<dbReference type="FunFam" id="3.40.50.300:FF:002145">
    <property type="entry name" value="ABC transporter (MsbA subfamily)"/>
    <property type="match status" value="1"/>
</dbReference>
<dbReference type="CDD" id="cd03250">
    <property type="entry name" value="ABCC_MRP_domain1"/>
    <property type="match status" value="1"/>
</dbReference>
<dbReference type="PROSITE" id="PS00211">
    <property type="entry name" value="ABC_TRANSPORTER_1"/>
    <property type="match status" value="2"/>
</dbReference>
<evidence type="ECO:0000256" key="10">
    <source>
        <dbReference type="ARBA" id="ARBA00023180"/>
    </source>
</evidence>
<keyword evidence="4" id="KW-1003">Cell membrane</keyword>
<comment type="similarity">
    <text evidence="2">Belongs to the ABC transporter superfamily. ABCC family. Conjugate transporter (TC 3.A.1.208) subfamily.</text>
</comment>
<dbReference type="PROSITE" id="PS50893">
    <property type="entry name" value="ABC_TRANSPORTER_2"/>
    <property type="match status" value="2"/>
</dbReference>
<feature type="transmembrane region" description="Helical" evidence="11">
    <location>
        <begin position="230"/>
        <end position="250"/>
    </location>
</feature>
<dbReference type="Proteomes" id="UP000799441">
    <property type="component" value="Unassembled WGS sequence"/>
</dbReference>
<dbReference type="InterPro" id="IPR036640">
    <property type="entry name" value="ABC1_TM_sf"/>
</dbReference>
<dbReference type="InterPro" id="IPR044746">
    <property type="entry name" value="ABCC_6TM_D1"/>
</dbReference>
<gene>
    <name evidence="14" type="ORF">K431DRAFT_304673</name>
</gene>
<dbReference type="Pfam" id="PF00005">
    <property type="entry name" value="ABC_tran"/>
    <property type="match status" value="2"/>
</dbReference>
<dbReference type="InterPro" id="IPR017871">
    <property type="entry name" value="ABC_transporter-like_CS"/>
</dbReference>
<dbReference type="SUPFAM" id="SSF90123">
    <property type="entry name" value="ABC transporter transmembrane region"/>
    <property type="match status" value="2"/>
</dbReference>
<dbReference type="Gene3D" id="1.20.1560.10">
    <property type="entry name" value="ABC transporter type 1, transmembrane domain"/>
    <property type="match status" value="2"/>
</dbReference>
<protein>
    <submittedName>
        <fullName evidence="14">P-loop containing nucleoside triphosphate hydrolase protein</fullName>
    </submittedName>
</protein>
<reference evidence="14" key="1">
    <citation type="journal article" date="2020" name="Stud. Mycol.">
        <title>101 Dothideomycetes genomes: a test case for predicting lifestyles and emergence of pathogens.</title>
        <authorList>
            <person name="Haridas S."/>
            <person name="Albert R."/>
            <person name="Binder M."/>
            <person name="Bloem J."/>
            <person name="Labutti K."/>
            <person name="Salamov A."/>
            <person name="Andreopoulos B."/>
            <person name="Baker S."/>
            <person name="Barry K."/>
            <person name="Bills G."/>
            <person name="Bluhm B."/>
            <person name="Cannon C."/>
            <person name="Castanera R."/>
            <person name="Culley D."/>
            <person name="Daum C."/>
            <person name="Ezra D."/>
            <person name="Gonzalez J."/>
            <person name="Henrissat B."/>
            <person name="Kuo A."/>
            <person name="Liang C."/>
            <person name="Lipzen A."/>
            <person name="Lutzoni F."/>
            <person name="Magnuson J."/>
            <person name="Mondo S."/>
            <person name="Nolan M."/>
            <person name="Ohm R."/>
            <person name="Pangilinan J."/>
            <person name="Park H.-J."/>
            <person name="Ramirez L."/>
            <person name="Alfaro M."/>
            <person name="Sun H."/>
            <person name="Tritt A."/>
            <person name="Yoshinaga Y."/>
            <person name="Zwiers L.-H."/>
            <person name="Turgeon B."/>
            <person name="Goodwin S."/>
            <person name="Spatafora J."/>
            <person name="Crous P."/>
            <person name="Grigoriev I."/>
        </authorList>
    </citation>
    <scope>NUCLEOTIDE SEQUENCE</scope>
    <source>
        <strain evidence="14">CBS 116435</strain>
    </source>
</reference>
<dbReference type="PANTHER" id="PTHR24223:SF399">
    <property type="entry name" value="ABC TRANSPORTER ATNG"/>
    <property type="match status" value="1"/>
</dbReference>
<feature type="transmembrane region" description="Helical" evidence="11">
    <location>
        <begin position="947"/>
        <end position="970"/>
    </location>
</feature>
<keyword evidence="8 11" id="KW-1133">Transmembrane helix</keyword>
<evidence type="ECO:0000259" key="13">
    <source>
        <dbReference type="PROSITE" id="PS50929"/>
    </source>
</evidence>
<feature type="domain" description="ABC transporter" evidence="12">
    <location>
        <begin position="1131"/>
        <end position="1361"/>
    </location>
</feature>
<dbReference type="GO" id="GO:0005886">
    <property type="term" value="C:plasma membrane"/>
    <property type="evidence" value="ECO:0007669"/>
    <property type="project" value="UniProtKB-SubCell"/>
</dbReference>
<feature type="transmembrane region" description="Helical" evidence="11">
    <location>
        <begin position="182"/>
        <end position="204"/>
    </location>
</feature>
<keyword evidence="14" id="KW-0378">Hydrolase</keyword>
<dbReference type="Gene3D" id="3.40.50.300">
    <property type="entry name" value="P-loop containing nucleotide triphosphate hydrolases"/>
    <property type="match status" value="2"/>
</dbReference>
<comment type="subcellular location">
    <subcellularLocation>
        <location evidence="1">Cell membrane</location>
        <topology evidence="1">Multi-pass membrane protein</topology>
    </subcellularLocation>
</comment>
<keyword evidence="5 11" id="KW-0812">Transmembrane</keyword>
<feature type="transmembrane region" description="Helical" evidence="11">
    <location>
        <begin position="297"/>
        <end position="317"/>
    </location>
</feature>
<dbReference type="InterPro" id="IPR050173">
    <property type="entry name" value="ABC_transporter_C-like"/>
</dbReference>
<keyword evidence="7" id="KW-0067">ATP-binding</keyword>
<feature type="transmembrane region" description="Helical" evidence="11">
    <location>
        <begin position="407"/>
        <end position="431"/>
    </location>
</feature>
<feature type="transmembrane region" description="Helical" evidence="11">
    <location>
        <begin position="15"/>
        <end position="34"/>
    </location>
</feature>
<evidence type="ECO:0000313" key="15">
    <source>
        <dbReference type="Proteomes" id="UP000799441"/>
    </source>
</evidence>
<dbReference type="FunFam" id="1.20.1560.10:FF:000055">
    <property type="entry name" value="ABC multidrug transporter (Eurofung)"/>
    <property type="match status" value="1"/>
</dbReference>
<dbReference type="OrthoDB" id="6500128at2759"/>
<feature type="transmembrane region" description="Helical" evidence="11">
    <location>
        <begin position="75"/>
        <end position="92"/>
    </location>
</feature>
<dbReference type="InterPro" id="IPR003439">
    <property type="entry name" value="ABC_transporter-like_ATP-bd"/>
</dbReference>
<name>A0A9P4Q5L8_9PEZI</name>
<evidence type="ECO:0000313" key="14">
    <source>
        <dbReference type="EMBL" id="KAF2720005.1"/>
    </source>
</evidence>
<evidence type="ECO:0000256" key="6">
    <source>
        <dbReference type="ARBA" id="ARBA00022741"/>
    </source>
</evidence>
<dbReference type="CDD" id="cd18580">
    <property type="entry name" value="ABC_6TM_ABCC_D2"/>
    <property type="match status" value="1"/>
</dbReference>
<dbReference type="Pfam" id="PF00664">
    <property type="entry name" value="ABC_membrane"/>
    <property type="match status" value="2"/>
</dbReference>
<evidence type="ECO:0000256" key="2">
    <source>
        <dbReference type="ARBA" id="ARBA00009726"/>
    </source>
</evidence>
<dbReference type="InterPro" id="IPR011527">
    <property type="entry name" value="ABC1_TM_dom"/>
</dbReference>
<dbReference type="InterPro" id="IPR003593">
    <property type="entry name" value="AAA+_ATPase"/>
</dbReference>
<dbReference type="SMART" id="SM00382">
    <property type="entry name" value="AAA"/>
    <property type="match status" value="2"/>
</dbReference>
<evidence type="ECO:0000256" key="9">
    <source>
        <dbReference type="ARBA" id="ARBA00023136"/>
    </source>
</evidence>
<dbReference type="GO" id="GO:0140359">
    <property type="term" value="F:ABC-type transporter activity"/>
    <property type="evidence" value="ECO:0007669"/>
    <property type="project" value="InterPro"/>
</dbReference>
<keyword evidence="15" id="KW-1185">Reference proteome</keyword>
<feature type="domain" description="ABC transporter" evidence="12">
    <location>
        <begin position="537"/>
        <end position="768"/>
    </location>
</feature>
<evidence type="ECO:0000256" key="7">
    <source>
        <dbReference type="ARBA" id="ARBA00022840"/>
    </source>
</evidence>
<dbReference type="PROSITE" id="PS50929">
    <property type="entry name" value="ABC_TM1F"/>
    <property type="match status" value="2"/>
</dbReference>
<dbReference type="CDD" id="cd18579">
    <property type="entry name" value="ABC_6TM_ABCC_D1"/>
    <property type="match status" value="1"/>
</dbReference>
<comment type="caution">
    <text evidence="14">The sequence shown here is derived from an EMBL/GenBank/DDBJ whole genome shotgun (WGS) entry which is preliminary data.</text>
</comment>
<dbReference type="SUPFAM" id="SSF52540">
    <property type="entry name" value="P-loop containing nucleoside triphosphate hydrolases"/>
    <property type="match status" value="2"/>
</dbReference>
<evidence type="ECO:0000259" key="12">
    <source>
        <dbReference type="PROSITE" id="PS50893"/>
    </source>
</evidence>
<feature type="domain" description="ABC transmembrane type-1" evidence="13">
    <location>
        <begin position="821"/>
        <end position="1087"/>
    </location>
</feature>
<evidence type="ECO:0000256" key="5">
    <source>
        <dbReference type="ARBA" id="ARBA00022692"/>
    </source>
</evidence>
<keyword evidence="10" id="KW-0325">Glycoprotein</keyword>
<evidence type="ECO:0000256" key="8">
    <source>
        <dbReference type="ARBA" id="ARBA00022989"/>
    </source>
</evidence>
<feature type="domain" description="ABC transmembrane type-1" evidence="13">
    <location>
        <begin position="192"/>
        <end position="471"/>
    </location>
</feature>
<organism evidence="14 15">
    <name type="scientific">Polychaeton citri CBS 116435</name>
    <dbReference type="NCBI Taxonomy" id="1314669"/>
    <lineage>
        <taxon>Eukaryota</taxon>
        <taxon>Fungi</taxon>
        <taxon>Dikarya</taxon>
        <taxon>Ascomycota</taxon>
        <taxon>Pezizomycotina</taxon>
        <taxon>Dothideomycetes</taxon>
        <taxon>Dothideomycetidae</taxon>
        <taxon>Capnodiales</taxon>
        <taxon>Capnodiaceae</taxon>
        <taxon>Polychaeton</taxon>
    </lineage>
</organism>
<sequence length="1370" mass="150741">MLVVWAICDSGNSQLSAASAGTALGCTGPMLYLSHLEHRRSFRPSTVLAVYLLLQTLLSLTQTCTLWTFSGVITVQVFMTIITVVNCLLLTLESWEKPRRLYNEKECRPEKFSGIANRAVIFWLNRLLLIGARGPVTLDQLYGLNDDMSSGRLYGVFSGEYQKRQKTSGYPSICTLAMILRWPLLITTLPRLLMLALTVCQPLLTERLLKYLGSDPDSAVSQPDQGRGLIGAYALLYIGLAVSTSLYWQLHYRVITMIRGCLVSALNAKLVRLDPTAVSDPQASISLMSTDIQQITLGLNGFHDLWAYTVQVCIAAYLLERQVGAACVASIILAVCCALASMGLSPLSKSRQKRWMEAVESRISITSSLLSSIKGIKMRGLLSPAADRIQHLRNIELKFARRFRHTIVWSLVLAFIPNFISPIITFLVFVLQARAEGEVFDAVRAFTALSILIILCQPLTSTLQTVPMLAAAIGSFGRIDAFLCAPEHVDIRDFPLDVEQSSTAPGKSDPAGLGCPIEMEPQVRTGQTDNVTHEKPIVFCTVKATLGWSKKHDVLRDTTISVPKGLLTCIVGPVASGKTTLCRALIGEGTCREGKVYTYASADDVAYCGQTPWLINNSIRRNILGYSDFDPDWYNITLEACALQQDLKEMLCGDQTMVGNEGAALSGGQKQRVALARAIYSRKSILVLDGIMSGLDAHTAHHVFHHAIGPEGIVRTYGATVVYASHAYAHLAQADHIIALKGDGQIRGTGRYQDLGLDLDETSSDTEQTFHPSKESETKENFTERVTLASMRPNLVDVDRSQSDSAVHVYYFKTAGSWVLIVLFAFTAVATGLFVASTYWLQFWTSRADSNSIYYWGIYCVMQCLGLISLAAAGYQTLIVLITRTGSALHKNLLQTLSHARWTFLGGADSGKILNHFSQDIELVDRDLPFGFINTLLNLFTAVGQSALIVALFPWSAIAVGCCLLVLYVLQKFYLRTSRQLRLLDLEAKSPLYSNYAETLNGLDTLRTYGWLGNNFDVAQTLLNRSQQPAYLLLIAQQWLNFVLDIIVACIAVIVVSIAVLEKSHQGTTGVAMTQIMNIGTMMQSALKSWTLFEISIGAISRIKTFAESTPSEATTNRVEPKIEWPSCGRVELKDVTAALQDGTAALKKISMTIRPGEKVGICGKSGSGKSSLILALLQLLELKEGRIAIDGLHLDEIHQDTVRTRINTIPQDPTSMPGTVRQNLDPYNVYSDDKLIATLERTKLAHLIDSKLALSSNFQSSALSSGERQLFALAMAILRKSKLVLVDEASSQVDNETEAQIMQIVRDEFRSSTVLAVAHRLESLLDYDRIVVMGDGAILETDSPKVLLSRDSHFSRLLHRLRDRQSVSG</sequence>
<evidence type="ECO:0000256" key="4">
    <source>
        <dbReference type="ARBA" id="ARBA00022475"/>
    </source>
</evidence>
<dbReference type="InterPro" id="IPR027417">
    <property type="entry name" value="P-loop_NTPase"/>
</dbReference>
<feature type="transmembrane region" description="Helical" evidence="11">
    <location>
        <begin position="1039"/>
        <end position="1061"/>
    </location>
</feature>
<feature type="transmembrane region" description="Helical" evidence="11">
    <location>
        <begin position="818"/>
        <end position="841"/>
    </location>
</feature>
<feature type="transmembrane region" description="Helical" evidence="11">
    <location>
        <begin position="853"/>
        <end position="875"/>
    </location>
</feature>
<keyword evidence="3" id="KW-0813">Transport</keyword>
<evidence type="ECO:0000256" key="11">
    <source>
        <dbReference type="SAM" id="Phobius"/>
    </source>
</evidence>
<evidence type="ECO:0000256" key="3">
    <source>
        <dbReference type="ARBA" id="ARBA00022448"/>
    </source>
</evidence>
<dbReference type="GO" id="GO:0005524">
    <property type="term" value="F:ATP binding"/>
    <property type="evidence" value="ECO:0007669"/>
    <property type="project" value="UniProtKB-KW"/>
</dbReference>
<evidence type="ECO:0000256" key="1">
    <source>
        <dbReference type="ARBA" id="ARBA00004651"/>
    </source>
</evidence>
<proteinExistence type="inferred from homology"/>
<dbReference type="InterPro" id="IPR044726">
    <property type="entry name" value="ABCC_6TM_D2"/>
</dbReference>
<feature type="transmembrane region" description="Helical" evidence="11">
    <location>
        <begin position="323"/>
        <end position="344"/>
    </location>
</feature>
<dbReference type="EMBL" id="MU003804">
    <property type="protein sequence ID" value="KAF2720005.1"/>
    <property type="molecule type" value="Genomic_DNA"/>
</dbReference>
<dbReference type="GO" id="GO:0016887">
    <property type="term" value="F:ATP hydrolysis activity"/>
    <property type="evidence" value="ECO:0007669"/>
    <property type="project" value="InterPro"/>
</dbReference>